<dbReference type="CDD" id="cd00315">
    <property type="entry name" value="Cyt_C5_DNA_methylase"/>
    <property type="match status" value="1"/>
</dbReference>
<dbReference type="PROSITE" id="PS00095">
    <property type="entry name" value="C5_MTASE_2"/>
    <property type="match status" value="1"/>
</dbReference>
<dbReference type="RefSeq" id="WP_193801960.1">
    <property type="nucleotide sequence ID" value="NZ_JADEWC010000044.1"/>
</dbReference>
<evidence type="ECO:0000256" key="6">
    <source>
        <dbReference type="RuleBase" id="RU000416"/>
    </source>
</evidence>
<dbReference type="InterPro" id="IPR050750">
    <property type="entry name" value="C5-MTase"/>
</dbReference>
<gene>
    <name evidence="8" type="primary">dcm</name>
    <name evidence="8" type="ORF">IQ215_13640</name>
</gene>
<dbReference type="PRINTS" id="PR00105">
    <property type="entry name" value="C5METTRFRASE"/>
</dbReference>
<dbReference type="Gene3D" id="3.90.120.30">
    <property type="match status" value="1"/>
</dbReference>
<accession>A0ABR9V894</accession>
<dbReference type="EMBL" id="JADEWC010000044">
    <property type="protein sequence ID" value="MBE9223741.1"/>
    <property type="molecule type" value="Genomic_DNA"/>
</dbReference>
<dbReference type="InterPro" id="IPR031303">
    <property type="entry name" value="C5_meth_CS"/>
</dbReference>
<dbReference type="PANTHER" id="PTHR46098:SF1">
    <property type="entry name" value="TRNA (CYTOSINE(38)-C(5))-METHYLTRANSFERASE"/>
    <property type="match status" value="1"/>
</dbReference>
<dbReference type="SUPFAM" id="SSF53335">
    <property type="entry name" value="S-adenosyl-L-methionine-dependent methyltransferases"/>
    <property type="match status" value="1"/>
</dbReference>
<keyword evidence="9" id="KW-1185">Reference proteome</keyword>
<keyword evidence="1 5" id="KW-0489">Methyltransferase</keyword>
<dbReference type="EC" id="2.1.1.37" evidence="7"/>
<protein>
    <recommendedName>
        <fullName evidence="7">Cytosine-specific methyltransferase</fullName>
        <ecNumber evidence="7">2.1.1.37</ecNumber>
    </recommendedName>
</protein>
<name>A0ABR9V894_9CHRO</name>
<evidence type="ECO:0000256" key="2">
    <source>
        <dbReference type="ARBA" id="ARBA00022679"/>
    </source>
</evidence>
<evidence type="ECO:0000313" key="9">
    <source>
        <dbReference type="Proteomes" id="UP000654604"/>
    </source>
</evidence>
<dbReference type="GO" id="GO:0032259">
    <property type="term" value="P:methylation"/>
    <property type="evidence" value="ECO:0007669"/>
    <property type="project" value="UniProtKB-KW"/>
</dbReference>
<evidence type="ECO:0000256" key="5">
    <source>
        <dbReference type="PROSITE-ProRule" id="PRU01016"/>
    </source>
</evidence>
<comment type="similarity">
    <text evidence="5 6">Belongs to the class I-like SAM-binding methyltransferase superfamily. C5-methyltransferase family.</text>
</comment>
<keyword evidence="4" id="KW-0680">Restriction system</keyword>
<dbReference type="Proteomes" id="UP000654604">
    <property type="component" value="Unassembled WGS sequence"/>
</dbReference>
<keyword evidence="3 5" id="KW-0949">S-adenosyl-L-methionine</keyword>
<evidence type="ECO:0000256" key="7">
    <source>
        <dbReference type="RuleBase" id="RU000417"/>
    </source>
</evidence>
<evidence type="ECO:0000256" key="3">
    <source>
        <dbReference type="ARBA" id="ARBA00022691"/>
    </source>
</evidence>
<evidence type="ECO:0000313" key="8">
    <source>
        <dbReference type="EMBL" id="MBE9223741.1"/>
    </source>
</evidence>
<comment type="caution">
    <text evidence="8">The sequence shown here is derived from an EMBL/GenBank/DDBJ whole genome shotgun (WGS) entry which is preliminary data.</text>
</comment>
<dbReference type="InterPro" id="IPR018117">
    <property type="entry name" value="C5_DNA_meth_AS"/>
</dbReference>
<dbReference type="PANTHER" id="PTHR46098">
    <property type="entry name" value="TRNA (CYTOSINE(38)-C(5))-METHYLTRANSFERASE"/>
    <property type="match status" value="1"/>
</dbReference>
<dbReference type="GO" id="GO:0003886">
    <property type="term" value="F:DNA (cytosine-5-)-methyltransferase activity"/>
    <property type="evidence" value="ECO:0007669"/>
    <property type="project" value="UniProtKB-EC"/>
</dbReference>
<dbReference type="InterPro" id="IPR029063">
    <property type="entry name" value="SAM-dependent_MTases_sf"/>
</dbReference>
<dbReference type="Pfam" id="PF00145">
    <property type="entry name" value="DNA_methylase"/>
    <property type="match status" value="1"/>
</dbReference>
<evidence type="ECO:0000256" key="4">
    <source>
        <dbReference type="ARBA" id="ARBA00022747"/>
    </source>
</evidence>
<sequence>MNKQQIKTAIDLFAGIGGFRLALEKNGIQCVYSNDHNKYSCQTYSANFGDIHCADLNDIPAETIPSFDLLCGGFPCQPFSIAGVSKKQSLGRNHGFDDEKQGNLFFEILRIIDYHQPKVIFLENVKNLKSHDKGNTWKVIKSKLSQRGYNIFSQIIDGKYYLPQHRERIFIICFNQNYFPNLDFNFPNPPQKRLYELNDIFQENVDNKYTLSDKLWSYLQQHKENSKAKGNGFGYGIIDQKSEYTRTLSARYYKDGSEILVEQTNKNPRRLTPRECAKLQGFPDDFIIPVSDNQAYKQFGNSVIVPLITDIIKQIKLTIHQYNSKL</sequence>
<proteinExistence type="inferred from homology"/>
<dbReference type="InterPro" id="IPR001525">
    <property type="entry name" value="C5_MeTfrase"/>
</dbReference>
<evidence type="ECO:0000256" key="1">
    <source>
        <dbReference type="ARBA" id="ARBA00022603"/>
    </source>
</evidence>
<dbReference type="Gene3D" id="3.40.50.150">
    <property type="entry name" value="Vaccinia Virus protein VP39"/>
    <property type="match status" value="1"/>
</dbReference>
<keyword evidence="2 5" id="KW-0808">Transferase</keyword>
<comment type="catalytic activity">
    <reaction evidence="7">
        <text>a 2'-deoxycytidine in DNA + S-adenosyl-L-methionine = a 5-methyl-2'-deoxycytidine in DNA + S-adenosyl-L-homocysteine + H(+)</text>
        <dbReference type="Rhea" id="RHEA:13681"/>
        <dbReference type="Rhea" id="RHEA-COMP:11369"/>
        <dbReference type="Rhea" id="RHEA-COMP:11370"/>
        <dbReference type="ChEBI" id="CHEBI:15378"/>
        <dbReference type="ChEBI" id="CHEBI:57856"/>
        <dbReference type="ChEBI" id="CHEBI:59789"/>
        <dbReference type="ChEBI" id="CHEBI:85452"/>
        <dbReference type="ChEBI" id="CHEBI:85454"/>
        <dbReference type="EC" id="2.1.1.37"/>
    </reaction>
</comment>
<reference evidence="8 9" key="1">
    <citation type="submission" date="2020-10" db="EMBL/GenBank/DDBJ databases">
        <authorList>
            <person name="Castelo-Branco R."/>
            <person name="Eusebio N."/>
            <person name="Adriana R."/>
            <person name="Vieira A."/>
            <person name="Brugerolle De Fraissinette N."/>
            <person name="Rezende De Castro R."/>
            <person name="Schneider M.P."/>
            <person name="Vasconcelos V."/>
            <person name="Leao P.N."/>
        </authorList>
    </citation>
    <scope>NUCLEOTIDE SEQUENCE [LARGE SCALE GENOMIC DNA]</scope>
    <source>
        <strain evidence="8 9">LEGE 03274</strain>
    </source>
</reference>
<dbReference type="NCBIfam" id="TIGR00675">
    <property type="entry name" value="dcm"/>
    <property type="match status" value="1"/>
</dbReference>
<dbReference type="PROSITE" id="PS00094">
    <property type="entry name" value="C5_MTASE_1"/>
    <property type="match status" value="1"/>
</dbReference>
<feature type="active site" evidence="5">
    <location>
        <position position="76"/>
    </location>
</feature>
<organism evidence="8 9">
    <name type="scientific">Cyanobacterium stanieri LEGE 03274</name>
    <dbReference type="NCBI Taxonomy" id="1828756"/>
    <lineage>
        <taxon>Bacteria</taxon>
        <taxon>Bacillati</taxon>
        <taxon>Cyanobacteriota</taxon>
        <taxon>Cyanophyceae</taxon>
        <taxon>Oscillatoriophycideae</taxon>
        <taxon>Chroococcales</taxon>
        <taxon>Geminocystaceae</taxon>
        <taxon>Cyanobacterium</taxon>
    </lineage>
</organism>
<dbReference type="PROSITE" id="PS51679">
    <property type="entry name" value="SAM_MT_C5"/>
    <property type="match status" value="1"/>
</dbReference>